<evidence type="ECO:0000313" key="17">
    <source>
        <dbReference type="Proteomes" id="UP000265515"/>
    </source>
</evidence>
<organism evidence="16 17">
    <name type="scientific">Chara braunii</name>
    <name type="common">Braun's stonewort</name>
    <dbReference type="NCBI Taxonomy" id="69332"/>
    <lineage>
        <taxon>Eukaryota</taxon>
        <taxon>Viridiplantae</taxon>
        <taxon>Streptophyta</taxon>
        <taxon>Charophyceae</taxon>
        <taxon>Charales</taxon>
        <taxon>Characeae</taxon>
        <taxon>Chara</taxon>
    </lineage>
</organism>
<dbReference type="InterPro" id="IPR001841">
    <property type="entry name" value="Znf_RING"/>
</dbReference>
<dbReference type="PANTHER" id="PTHR47355:SF1">
    <property type="entry name" value="E3 UBIQUITIN-PROTEIN LIGASE SPL2"/>
    <property type="match status" value="1"/>
</dbReference>
<protein>
    <recommendedName>
        <fullName evidence="3">RING-type E3 ubiquitin transferase</fullName>
        <ecNumber evidence="3">2.3.2.27</ecNumber>
    </recommendedName>
</protein>
<comment type="subcellular location">
    <subcellularLocation>
        <location evidence="2">Membrane</location>
        <topology evidence="2">Multi-pass membrane protein</topology>
    </subcellularLocation>
</comment>
<reference evidence="16 17" key="1">
    <citation type="journal article" date="2018" name="Cell">
        <title>The Chara Genome: Secondary Complexity and Implications for Plant Terrestrialization.</title>
        <authorList>
            <person name="Nishiyama T."/>
            <person name="Sakayama H."/>
            <person name="Vries J.D."/>
            <person name="Buschmann H."/>
            <person name="Saint-Marcoux D."/>
            <person name="Ullrich K.K."/>
            <person name="Haas F.B."/>
            <person name="Vanderstraeten L."/>
            <person name="Becker D."/>
            <person name="Lang D."/>
            <person name="Vosolsobe S."/>
            <person name="Rombauts S."/>
            <person name="Wilhelmsson P.K.I."/>
            <person name="Janitza P."/>
            <person name="Kern R."/>
            <person name="Heyl A."/>
            <person name="Rumpler F."/>
            <person name="Villalobos L.I.A.C."/>
            <person name="Clay J.M."/>
            <person name="Skokan R."/>
            <person name="Toyoda A."/>
            <person name="Suzuki Y."/>
            <person name="Kagoshima H."/>
            <person name="Schijlen E."/>
            <person name="Tajeshwar N."/>
            <person name="Catarino B."/>
            <person name="Hetherington A.J."/>
            <person name="Saltykova A."/>
            <person name="Bonnot C."/>
            <person name="Breuninger H."/>
            <person name="Symeonidi A."/>
            <person name="Radhakrishnan G.V."/>
            <person name="Van Nieuwerburgh F."/>
            <person name="Deforce D."/>
            <person name="Chang C."/>
            <person name="Karol K.G."/>
            <person name="Hedrich R."/>
            <person name="Ulvskov P."/>
            <person name="Glockner G."/>
            <person name="Delwiche C.F."/>
            <person name="Petrasek J."/>
            <person name="Van de Peer Y."/>
            <person name="Friml J."/>
            <person name="Beilby M."/>
            <person name="Dolan L."/>
            <person name="Kohara Y."/>
            <person name="Sugano S."/>
            <person name="Fujiyama A."/>
            <person name="Delaux P.-M."/>
            <person name="Quint M."/>
            <person name="TheiBen G."/>
            <person name="Hagemann M."/>
            <person name="Harholt J."/>
            <person name="Dunand C."/>
            <person name="Zachgo S."/>
            <person name="Langdale J."/>
            <person name="Maumus F."/>
            <person name="Straeten D.V.D."/>
            <person name="Gould S.B."/>
            <person name="Rensing S.A."/>
        </authorList>
    </citation>
    <scope>NUCLEOTIDE SEQUENCE [LARGE SCALE GENOMIC DNA]</scope>
    <source>
        <strain evidence="16 17">S276</strain>
    </source>
</reference>
<evidence type="ECO:0000256" key="9">
    <source>
        <dbReference type="ARBA" id="ARBA00022833"/>
    </source>
</evidence>
<dbReference type="EC" id="2.3.2.27" evidence="3"/>
<feature type="transmembrane region" description="Helical" evidence="14">
    <location>
        <begin position="12"/>
        <end position="34"/>
    </location>
</feature>
<dbReference type="Gene3D" id="3.30.40.10">
    <property type="entry name" value="Zinc/RING finger domain, C3HC4 (zinc finger)"/>
    <property type="match status" value="1"/>
</dbReference>
<keyword evidence="6" id="KW-0479">Metal-binding</keyword>
<keyword evidence="8" id="KW-0833">Ubl conjugation pathway</keyword>
<dbReference type="STRING" id="69332.A0A388KUR1"/>
<feature type="domain" description="RING-type" evidence="15">
    <location>
        <begin position="484"/>
        <end position="524"/>
    </location>
</feature>
<feature type="region of interest" description="Disordered" evidence="13">
    <location>
        <begin position="174"/>
        <end position="215"/>
    </location>
</feature>
<keyword evidence="7 12" id="KW-0863">Zinc-finger</keyword>
<evidence type="ECO:0000256" key="3">
    <source>
        <dbReference type="ARBA" id="ARBA00012483"/>
    </source>
</evidence>
<dbReference type="EMBL" id="BFEA01000190">
    <property type="protein sequence ID" value="GBG73800.1"/>
    <property type="molecule type" value="Genomic_DNA"/>
</dbReference>
<evidence type="ECO:0000256" key="5">
    <source>
        <dbReference type="ARBA" id="ARBA00022692"/>
    </source>
</evidence>
<dbReference type="Gramene" id="GBG73800">
    <property type="protein sequence ID" value="GBG73800"/>
    <property type="gene ID" value="CBR_g17139"/>
</dbReference>
<feature type="transmembrane region" description="Helical" evidence="14">
    <location>
        <begin position="404"/>
        <end position="429"/>
    </location>
</feature>
<evidence type="ECO:0000256" key="6">
    <source>
        <dbReference type="ARBA" id="ARBA00022723"/>
    </source>
</evidence>
<dbReference type="GO" id="GO:0061630">
    <property type="term" value="F:ubiquitin protein ligase activity"/>
    <property type="evidence" value="ECO:0007669"/>
    <property type="project" value="UniProtKB-EC"/>
</dbReference>
<evidence type="ECO:0000256" key="7">
    <source>
        <dbReference type="ARBA" id="ARBA00022771"/>
    </source>
</evidence>
<dbReference type="Proteomes" id="UP000265515">
    <property type="component" value="Unassembled WGS sequence"/>
</dbReference>
<dbReference type="PROSITE" id="PS50089">
    <property type="entry name" value="ZF_RING_2"/>
    <property type="match status" value="1"/>
</dbReference>
<dbReference type="GO" id="GO:0016567">
    <property type="term" value="P:protein ubiquitination"/>
    <property type="evidence" value="ECO:0007669"/>
    <property type="project" value="InterPro"/>
</dbReference>
<dbReference type="GO" id="GO:0008270">
    <property type="term" value="F:zinc ion binding"/>
    <property type="evidence" value="ECO:0007669"/>
    <property type="project" value="UniProtKB-KW"/>
</dbReference>
<name>A0A388KUR1_CHABU</name>
<keyword evidence="10 14" id="KW-1133">Transmembrane helix</keyword>
<evidence type="ECO:0000256" key="13">
    <source>
        <dbReference type="SAM" id="MobiDB-lite"/>
    </source>
</evidence>
<keyword evidence="5 14" id="KW-0812">Transmembrane</keyword>
<dbReference type="InterPro" id="IPR044247">
    <property type="entry name" value="SPL2-like"/>
</dbReference>
<evidence type="ECO:0000256" key="12">
    <source>
        <dbReference type="PROSITE-ProRule" id="PRU00175"/>
    </source>
</evidence>
<proteinExistence type="predicted"/>
<accession>A0A388KUR1</accession>
<evidence type="ECO:0000256" key="8">
    <source>
        <dbReference type="ARBA" id="ARBA00022786"/>
    </source>
</evidence>
<comment type="caution">
    <text evidence="16">The sequence shown here is derived from an EMBL/GenBank/DDBJ whole genome shotgun (WGS) entry which is preliminary data.</text>
</comment>
<dbReference type="InterPro" id="IPR022170">
    <property type="entry name" value="MUL1-like"/>
</dbReference>
<dbReference type="SUPFAM" id="SSF57850">
    <property type="entry name" value="RING/U-box"/>
    <property type="match status" value="1"/>
</dbReference>
<gene>
    <name evidence="16" type="ORF">CBR_g17139</name>
</gene>
<dbReference type="Pfam" id="PF12483">
    <property type="entry name" value="GIDE"/>
    <property type="match status" value="1"/>
</dbReference>
<sequence length="536" mass="57128">MPRITMDDDVQSLVRIACAGDGLVLGLGMGLLALREWWEYRQHGSALRMIQETSVTRLSDARMMVSSTATPAVSMSASSASSSSSSSATVPAMAVVTASSSFADVEGSGFASTSESGGVHKGGRNGAAGVPTGAVGESHPPPPRGSGRAAQVGFVGTAKLTGVGVRQPRTVIAGAGGGGVGSGGGGGSAGGGAGGVDHRRQQQAPPSSSPPSTERFIIVRGKVQAKSMTEVIRSRKGEMLNKQMAESGRDFKGVIWEKTQTYLYNEMRGLFGWMTQQKEQIGVSRRTVSFGLSENPSSRDSFVAVDTSGSRQSLPLVSVYKNVIPAEPSSSTAIFHLLFGQRYPVGLLEEERMLLVNQEVTAVGHLYQGPDGLPTIKARKDFPVFLTDKDKDGLVRSMVRDSRFLWWTGVFFTVVSGGILAYSLFKHAWRWKQERRRRRGLLLGRGVGDGAYDGIVDGSSTTSGLHLVDEESDEEGAIGDGELCCVCLTRRRQAVFLQCGHRSCCFRCAMVVAEQPSACCPMCRRVITGVVRVYDP</sequence>
<evidence type="ECO:0000256" key="10">
    <source>
        <dbReference type="ARBA" id="ARBA00022989"/>
    </source>
</evidence>
<feature type="region of interest" description="Disordered" evidence="13">
    <location>
        <begin position="107"/>
        <end position="150"/>
    </location>
</feature>
<evidence type="ECO:0000256" key="1">
    <source>
        <dbReference type="ARBA" id="ARBA00000900"/>
    </source>
</evidence>
<keyword evidence="11 14" id="KW-0472">Membrane</keyword>
<dbReference type="InterPro" id="IPR013083">
    <property type="entry name" value="Znf_RING/FYVE/PHD"/>
</dbReference>
<keyword evidence="9" id="KW-0862">Zinc</keyword>
<dbReference type="PANTHER" id="PTHR47355">
    <property type="entry name" value="E3 UBIQUITIN-PROTEIN LIGASE SPL2"/>
    <property type="match status" value="1"/>
</dbReference>
<keyword evidence="17" id="KW-1185">Reference proteome</keyword>
<dbReference type="AlphaFoldDB" id="A0A388KUR1"/>
<evidence type="ECO:0000256" key="4">
    <source>
        <dbReference type="ARBA" id="ARBA00022679"/>
    </source>
</evidence>
<dbReference type="OrthoDB" id="1711136at2759"/>
<feature type="compositionally biased region" description="Gly residues" evidence="13">
    <location>
        <begin position="174"/>
        <end position="195"/>
    </location>
</feature>
<evidence type="ECO:0000256" key="11">
    <source>
        <dbReference type="ARBA" id="ARBA00023136"/>
    </source>
</evidence>
<keyword evidence="4" id="KW-0808">Transferase</keyword>
<evidence type="ECO:0000313" key="16">
    <source>
        <dbReference type="EMBL" id="GBG73800.1"/>
    </source>
</evidence>
<evidence type="ECO:0000256" key="2">
    <source>
        <dbReference type="ARBA" id="ARBA00004141"/>
    </source>
</evidence>
<evidence type="ECO:0000256" key="14">
    <source>
        <dbReference type="SAM" id="Phobius"/>
    </source>
</evidence>
<comment type="catalytic activity">
    <reaction evidence="1">
        <text>S-ubiquitinyl-[E2 ubiquitin-conjugating enzyme]-L-cysteine + [acceptor protein]-L-lysine = [E2 ubiquitin-conjugating enzyme]-L-cysteine + N(6)-ubiquitinyl-[acceptor protein]-L-lysine.</text>
        <dbReference type="EC" id="2.3.2.27"/>
    </reaction>
</comment>
<dbReference type="Pfam" id="PF13920">
    <property type="entry name" value="zf-C3HC4_3"/>
    <property type="match status" value="1"/>
</dbReference>
<evidence type="ECO:0000259" key="15">
    <source>
        <dbReference type="PROSITE" id="PS50089"/>
    </source>
</evidence>
<dbReference type="GO" id="GO:0016020">
    <property type="term" value="C:membrane"/>
    <property type="evidence" value="ECO:0007669"/>
    <property type="project" value="UniProtKB-SubCell"/>
</dbReference>